<keyword evidence="1" id="KW-0175">Coiled coil</keyword>
<reference evidence="3" key="1">
    <citation type="submission" date="2019-08" db="EMBL/GenBank/DDBJ databases">
        <title>Comparative genome analysis confer to the adaptation heavy metal polluted environment.</title>
        <authorList>
            <person name="Li Y."/>
        </authorList>
    </citation>
    <scope>NUCLEOTIDE SEQUENCE [LARGE SCALE GENOMIC DNA]</scope>
    <source>
        <strain evidence="3">P1</strain>
    </source>
</reference>
<dbReference type="RefSeq" id="WP_112567685.1">
    <property type="nucleotide sequence ID" value="NZ_CP043450.1"/>
</dbReference>
<dbReference type="Proteomes" id="UP000251402">
    <property type="component" value="Chromosome"/>
</dbReference>
<keyword evidence="4" id="KW-1185">Reference proteome</keyword>
<dbReference type="KEGG" id="mrub:DEO27_017180"/>
<gene>
    <name evidence="3" type="ORF">DEO27_017180</name>
</gene>
<evidence type="ECO:0008006" key="5">
    <source>
        <dbReference type="Google" id="ProtNLM"/>
    </source>
</evidence>
<evidence type="ECO:0000313" key="3">
    <source>
        <dbReference type="EMBL" id="QEM11687.1"/>
    </source>
</evidence>
<accession>A0A5C1I0J6</accession>
<dbReference type="AlphaFoldDB" id="A0A5C1I0J6"/>
<evidence type="ECO:0000256" key="1">
    <source>
        <dbReference type="SAM" id="Coils"/>
    </source>
</evidence>
<keyword evidence="2" id="KW-0732">Signal</keyword>
<evidence type="ECO:0000256" key="2">
    <source>
        <dbReference type="SAM" id="SignalP"/>
    </source>
</evidence>
<feature type="coiled-coil region" evidence="1">
    <location>
        <begin position="106"/>
        <end position="133"/>
    </location>
</feature>
<organism evidence="3 4">
    <name type="scientific">Mucilaginibacter rubeus</name>
    <dbReference type="NCBI Taxonomy" id="2027860"/>
    <lineage>
        <taxon>Bacteria</taxon>
        <taxon>Pseudomonadati</taxon>
        <taxon>Bacteroidota</taxon>
        <taxon>Sphingobacteriia</taxon>
        <taxon>Sphingobacteriales</taxon>
        <taxon>Sphingobacteriaceae</taxon>
        <taxon>Mucilaginibacter</taxon>
    </lineage>
</organism>
<dbReference type="OrthoDB" id="839742at2"/>
<protein>
    <recommendedName>
        <fullName evidence="5">Tail fiber domain-containing protein</fullName>
    </recommendedName>
</protein>
<sequence length="137" mass="14990">MYRILFSTLILIGIFKSVNAQSNNALNNSGASSPLKNASAIIDKLNPLFIETTSQGSAPYYKFGLDLSSTKSLMPDVIRTGSNWYAQGKSTQKALNFETIDYAQLVPVLIAAMQEQQAQIAELKQQVADLKKESASR</sequence>
<proteinExistence type="predicted"/>
<feature type="chain" id="PRO_5022727375" description="Tail fiber domain-containing protein" evidence="2">
    <location>
        <begin position="21"/>
        <end position="137"/>
    </location>
</feature>
<feature type="signal peptide" evidence="2">
    <location>
        <begin position="1"/>
        <end position="20"/>
    </location>
</feature>
<dbReference type="EMBL" id="CP043450">
    <property type="protein sequence ID" value="QEM11687.1"/>
    <property type="molecule type" value="Genomic_DNA"/>
</dbReference>
<name>A0A5C1I0J6_9SPHI</name>
<evidence type="ECO:0000313" key="4">
    <source>
        <dbReference type="Proteomes" id="UP000251402"/>
    </source>
</evidence>